<name>A0AAV6WT69_9LAMI</name>
<keyword evidence="2" id="KW-1185">Reference proteome</keyword>
<proteinExistence type="predicted"/>
<dbReference type="Proteomes" id="UP000826271">
    <property type="component" value="Unassembled WGS sequence"/>
</dbReference>
<reference evidence="1" key="1">
    <citation type="submission" date="2019-10" db="EMBL/GenBank/DDBJ databases">
        <authorList>
            <person name="Zhang R."/>
            <person name="Pan Y."/>
            <person name="Wang J."/>
            <person name="Ma R."/>
            <person name="Yu S."/>
        </authorList>
    </citation>
    <scope>NUCLEOTIDE SEQUENCE</scope>
    <source>
        <strain evidence="1">LA-IB0</strain>
        <tissue evidence="1">Leaf</tissue>
    </source>
</reference>
<accession>A0AAV6WT69</accession>
<dbReference type="AlphaFoldDB" id="A0AAV6WT69"/>
<dbReference type="EMBL" id="WHWC01000011">
    <property type="protein sequence ID" value="KAG8373874.1"/>
    <property type="molecule type" value="Genomic_DNA"/>
</dbReference>
<protein>
    <submittedName>
        <fullName evidence="1">Uncharacterized protein</fullName>
    </submittedName>
</protein>
<evidence type="ECO:0000313" key="1">
    <source>
        <dbReference type="EMBL" id="KAG8373874.1"/>
    </source>
</evidence>
<evidence type="ECO:0000313" key="2">
    <source>
        <dbReference type="Proteomes" id="UP000826271"/>
    </source>
</evidence>
<gene>
    <name evidence="1" type="ORF">BUALT_Bualt11G0070700</name>
</gene>
<comment type="caution">
    <text evidence="1">The sequence shown here is derived from an EMBL/GenBank/DDBJ whole genome shotgun (WGS) entry which is preliminary data.</text>
</comment>
<organism evidence="1 2">
    <name type="scientific">Buddleja alternifolia</name>
    <dbReference type="NCBI Taxonomy" id="168488"/>
    <lineage>
        <taxon>Eukaryota</taxon>
        <taxon>Viridiplantae</taxon>
        <taxon>Streptophyta</taxon>
        <taxon>Embryophyta</taxon>
        <taxon>Tracheophyta</taxon>
        <taxon>Spermatophyta</taxon>
        <taxon>Magnoliopsida</taxon>
        <taxon>eudicotyledons</taxon>
        <taxon>Gunneridae</taxon>
        <taxon>Pentapetalae</taxon>
        <taxon>asterids</taxon>
        <taxon>lamiids</taxon>
        <taxon>Lamiales</taxon>
        <taxon>Scrophulariaceae</taxon>
        <taxon>Buddlejeae</taxon>
        <taxon>Buddleja</taxon>
    </lineage>
</organism>
<sequence length="183" mass="20800">MATDVLEIVNIDDDDDEISIIYATPLSINKGTSKSDAISVEDYPIRAKTTVDLSKHTSYLFDDEVILLDSFPKILSRVCKGESSNTKPAKATELIIPLTFMCEICADEKPRTDMFLEPQHCRQSFPKQVFDRWAMLCKVPWHSGISCVEFQKLKKDERSHEDILLMNLAKSVDILFVTIVELL</sequence>